<comment type="caution">
    <text evidence="1">The sequence shown here is derived from an EMBL/GenBank/DDBJ whole genome shotgun (WGS) entry which is preliminary data.</text>
</comment>
<organism evidence="1">
    <name type="scientific">marine sediment metagenome</name>
    <dbReference type="NCBI Taxonomy" id="412755"/>
    <lineage>
        <taxon>unclassified sequences</taxon>
        <taxon>metagenomes</taxon>
        <taxon>ecological metagenomes</taxon>
    </lineage>
</organism>
<protein>
    <submittedName>
        <fullName evidence="1">Uncharacterized protein</fullName>
    </submittedName>
</protein>
<reference evidence="1" key="1">
    <citation type="journal article" date="2015" name="Nature">
        <title>Complex archaea that bridge the gap between prokaryotes and eukaryotes.</title>
        <authorList>
            <person name="Spang A."/>
            <person name="Saw J.H."/>
            <person name="Jorgensen S.L."/>
            <person name="Zaremba-Niedzwiedzka K."/>
            <person name="Martijn J."/>
            <person name="Lind A.E."/>
            <person name="van Eijk R."/>
            <person name="Schleper C."/>
            <person name="Guy L."/>
            <person name="Ettema T.J."/>
        </authorList>
    </citation>
    <scope>NUCLEOTIDE SEQUENCE</scope>
</reference>
<gene>
    <name evidence="1" type="ORF">LCGC14_2461240</name>
</gene>
<sequence>MTGKNTIFCSCGGMGIHARLRSSCLKRHVGSNPTGLLMKRSGGVMASKKRKKKIANEGGYNWERNNAHIQRKKTKVQLKKADYRPQKKG</sequence>
<dbReference type="EMBL" id="LAZR01038326">
    <property type="protein sequence ID" value="KKL19859.1"/>
    <property type="molecule type" value="Genomic_DNA"/>
</dbReference>
<name>A0A0F9BD70_9ZZZZ</name>
<proteinExistence type="predicted"/>
<accession>A0A0F9BD70</accession>
<evidence type="ECO:0000313" key="1">
    <source>
        <dbReference type="EMBL" id="KKL19859.1"/>
    </source>
</evidence>
<dbReference type="AlphaFoldDB" id="A0A0F9BD70"/>